<dbReference type="OrthoDB" id="4760831at2759"/>
<keyword evidence="2" id="KW-0812">Transmembrane</keyword>
<feature type="region of interest" description="Disordered" evidence="1">
    <location>
        <begin position="387"/>
        <end position="426"/>
    </location>
</feature>
<accession>A0A6A6A1S1</accession>
<feature type="compositionally biased region" description="Basic and acidic residues" evidence="1">
    <location>
        <begin position="413"/>
        <end position="426"/>
    </location>
</feature>
<dbReference type="EMBL" id="ML977517">
    <property type="protein sequence ID" value="KAF2125114.1"/>
    <property type="molecule type" value="Genomic_DNA"/>
</dbReference>
<reference evidence="3" key="1">
    <citation type="journal article" date="2020" name="Stud. Mycol.">
        <title>101 Dothideomycetes genomes: a test case for predicting lifestyles and emergence of pathogens.</title>
        <authorList>
            <person name="Haridas S."/>
            <person name="Albert R."/>
            <person name="Binder M."/>
            <person name="Bloem J."/>
            <person name="Labutti K."/>
            <person name="Salamov A."/>
            <person name="Andreopoulos B."/>
            <person name="Baker S."/>
            <person name="Barry K."/>
            <person name="Bills G."/>
            <person name="Bluhm B."/>
            <person name="Cannon C."/>
            <person name="Castanera R."/>
            <person name="Culley D."/>
            <person name="Daum C."/>
            <person name="Ezra D."/>
            <person name="Gonzalez J."/>
            <person name="Henrissat B."/>
            <person name="Kuo A."/>
            <person name="Liang C."/>
            <person name="Lipzen A."/>
            <person name="Lutzoni F."/>
            <person name="Magnuson J."/>
            <person name="Mondo S."/>
            <person name="Nolan M."/>
            <person name="Ohm R."/>
            <person name="Pangilinan J."/>
            <person name="Park H.-J."/>
            <person name="Ramirez L."/>
            <person name="Alfaro M."/>
            <person name="Sun H."/>
            <person name="Tritt A."/>
            <person name="Yoshinaga Y."/>
            <person name="Zwiers L.-H."/>
            <person name="Turgeon B."/>
            <person name="Goodwin S."/>
            <person name="Spatafora J."/>
            <person name="Crous P."/>
            <person name="Grigoriev I."/>
        </authorList>
    </citation>
    <scope>NUCLEOTIDE SEQUENCE</scope>
    <source>
        <strain evidence="3">CBS 119687</strain>
    </source>
</reference>
<feature type="transmembrane region" description="Helical" evidence="2">
    <location>
        <begin position="450"/>
        <end position="470"/>
    </location>
</feature>
<evidence type="ECO:0000313" key="4">
    <source>
        <dbReference type="Proteomes" id="UP000799771"/>
    </source>
</evidence>
<dbReference type="RefSeq" id="XP_033519506.1">
    <property type="nucleotide sequence ID" value="XM_033673105.1"/>
</dbReference>
<dbReference type="Gene3D" id="3.40.50.1460">
    <property type="match status" value="1"/>
</dbReference>
<name>A0A6A6A1S1_9PLEO</name>
<proteinExistence type="predicted"/>
<keyword evidence="2" id="KW-0472">Membrane</keyword>
<dbReference type="GeneID" id="54413537"/>
<keyword evidence="2" id="KW-1133">Transmembrane helix</keyword>
<dbReference type="Proteomes" id="UP000799771">
    <property type="component" value="Unassembled WGS sequence"/>
</dbReference>
<evidence type="ECO:0000256" key="1">
    <source>
        <dbReference type="SAM" id="MobiDB-lite"/>
    </source>
</evidence>
<dbReference type="AlphaFoldDB" id="A0A6A6A1S1"/>
<evidence type="ECO:0000256" key="2">
    <source>
        <dbReference type="SAM" id="Phobius"/>
    </source>
</evidence>
<evidence type="ECO:0000313" key="3">
    <source>
        <dbReference type="EMBL" id="KAF2125114.1"/>
    </source>
</evidence>
<gene>
    <name evidence="3" type="ORF">P153DRAFT_434790</name>
</gene>
<sequence length="472" mass="53379">MVTQIEKPSLAITADACKIILTQPNFGSPLEVDMSEPCVTVAYDVGREKEKEAEYATCFENVVKAELDIPNGYAKVVVLIIRWDDEIDDFKEGHDKEIRRLRRVLQDDFRFEVSPEVRLGTTKNPQNTLNSAIASHMDKHDGQNNLLVVYYTGHGLLRGPVNGNGRLELSATSNAHRATNGQYSATAYWDLAERPLLDPSTEADVLVLLDCCFAGNSHKSTTDDRRTYELLAACPRDGTTRAPGPDSFTTRLLDSLEGLLANGKGLHFLTTKLKNEINKPGEISSELYDRLDNHNGRHVQLAPLGERTAAEDKTLLSRPREQAGIKLRFSLRESELSKNQIEKFAQELVKACKEANMPIRQIDWIKMKQQRPREVFRRVEKDVTRHTRRTSSLLLPEQHVREQRSTGSSTRCESVHEESVQRGDAERDESKQYSVVHVLRVSRPVCPARVWMNPWILVVLCVGFCVGMYVSR</sequence>
<protein>
    <submittedName>
        <fullName evidence="3">Uncharacterized protein</fullName>
    </submittedName>
</protein>
<organism evidence="3 4">
    <name type="scientific">Dothidotthia symphoricarpi CBS 119687</name>
    <dbReference type="NCBI Taxonomy" id="1392245"/>
    <lineage>
        <taxon>Eukaryota</taxon>
        <taxon>Fungi</taxon>
        <taxon>Dikarya</taxon>
        <taxon>Ascomycota</taxon>
        <taxon>Pezizomycotina</taxon>
        <taxon>Dothideomycetes</taxon>
        <taxon>Pleosporomycetidae</taxon>
        <taxon>Pleosporales</taxon>
        <taxon>Dothidotthiaceae</taxon>
        <taxon>Dothidotthia</taxon>
    </lineage>
</organism>
<keyword evidence="4" id="KW-1185">Reference proteome</keyword>